<sequence>MRTLGFVTLYHPDAALTASNLRTYLPWVNQLVVWDNTPGANDNRRCLDALLADEAEKLIWMENGQNLGIARGLNYALHKVLDGDFDLLLMMDQDSNWPDCGSFMQAVARLHGTDATIGAFTPNVSGLEPQTTDIADKDFFITSGTVLTREAIRGIAPVDETFAIDALDNECSIAIREKGFRIVCLTRHVLNHHIGNRKYSKILHIGTPDYNAARTYGMCRNHIILIRKRKKSLPFRKKMYFIKEYIIYKLIRILLVEGDKGHRLQMLIKGIRDGLTYKIR</sequence>
<dbReference type="RefSeq" id="WP_223929239.1">
    <property type="nucleotide sequence ID" value="NZ_BPTU01000001.1"/>
</dbReference>
<dbReference type="GeneID" id="72467482"/>
<organism evidence="1 2">
    <name type="scientific">Prevotella lacticifex</name>
    <dbReference type="NCBI Taxonomy" id="2854755"/>
    <lineage>
        <taxon>Bacteria</taxon>
        <taxon>Pseudomonadati</taxon>
        <taxon>Bacteroidota</taxon>
        <taxon>Bacteroidia</taxon>
        <taxon>Bacteroidales</taxon>
        <taxon>Prevotellaceae</taxon>
        <taxon>Prevotella</taxon>
    </lineage>
</organism>
<protein>
    <submittedName>
        <fullName evidence="1">Rhamnosyltransferase</fullName>
    </submittedName>
</protein>
<keyword evidence="2" id="KW-1185">Reference proteome</keyword>
<evidence type="ECO:0000313" key="1">
    <source>
        <dbReference type="EMBL" id="GJG58483.1"/>
    </source>
</evidence>
<reference evidence="1" key="1">
    <citation type="journal article" date="2022" name="Int. J. Syst. Evol. Microbiol.">
        <title>Prevotella lacticifex sp. nov., isolated from the rumen of cows.</title>
        <authorList>
            <person name="Shinkai T."/>
            <person name="Ikeyama N."/>
            <person name="Kumagai M."/>
            <person name="Ohmori H."/>
            <person name="Sakamoto M."/>
            <person name="Ohkuma M."/>
            <person name="Mitsumori M."/>
        </authorList>
    </citation>
    <scope>NUCLEOTIDE SEQUENCE</scope>
    <source>
        <strain evidence="1">R5076</strain>
    </source>
</reference>
<gene>
    <name evidence="1" type="primary">rfbR</name>
    <name evidence="1" type="ORF">PRLR5076_13340</name>
</gene>
<dbReference type="Proteomes" id="UP000825483">
    <property type="component" value="Unassembled WGS sequence"/>
</dbReference>
<dbReference type="InterPro" id="IPR029044">
    <property type="entry name" value="Nucleotide-diphossugar_trans"/>
</dbReference>
<name>A0A9R1C9D4_9BACT</name>
<dbReference type="EMBL" id="BPUB01000001">
    <property type="protein sequence ID" value="GJG58483.1"/>
    <property type="molecule type" value="Genomic_DNA"/>
</dbReference>
<dbReference type="Gene3D" id="3.90.550.10">
    <property type="entry name" value="Spore Coat Polysaccharide Biosynthesis Protein SpsA, Chain A"/>
    <property type="match status" value="1"/>
</dbReference>
<dbReference type="AlphaFoldDB" id="A0A9R1C9D4"/>
<accession>A0A9R1C9D4</accession>
<dbReference type="SUPFAM" id="SSF53448">
    <property type="entry name" value="Nucleotide-diphospho-sugar transferases"/>
    <property type="match status" value="1"/>
</dbReference>
<comment type="caution">
    <text evidence="1">The sequence shown here is derived from an EMBL/GenBank/DDBJ whole genome shotgun (WGS) entry which is preliminary data.</text>
</comment>
<proteinExistence type="predicted"/>
<evidence type="ECO:0000313" key="2">
    <source>
        <dbReference type="Proteomes" id="UP000825483"/>
    </source>
</evidence>